<dbReference type="AlphaFoldDB" id="A0A927WGQ0"/>
<keyword evidence="2" id="KW-1133">Transmembrane helix</keyword>
<comment type="similarity">
    <text evidence="1">Belongs to the peptidase A24 family.</text>
</comment>
<evidence type="ECO:0000313" key="4">
    <source>
        <dbReference type="EMBL" id="MBE6084076.1"/>
    </source>
</evidence>
<dbReference type="PANTHER" id="PTHR30487:SF0">
    <property type="entry name" value="PREPILIN LEADER PEPTIDASE_N-METHYLTRANSFERASE-RELATED"/>
    <property type="match status" value="1"/>
</dbReference>
<reference evidence="4" key="1">
    <citation type="submission" date="2019-04" db="EMBL/GenBank/DDBJ databases">
        <title>Evolution of Biomass-Degrading Anaerobic Consortia Revealed by Metagenomics.</title>
        <authorList>
            <person name="Peng X."/>
        </authorList>
    </citation>
    <scope>NUCLEOTIDE SEQUENCE</scope>
    <source>
        <strain evidence="4">SIG242</strain>
    </source>
</reference>
<gene>
    <name evidence="4" type="ORF">E7203_01165</name>
</gene>
<dbReference type="Pfam" id="PF01478">
    <property type="entry name" value="Peptidase_A24"/>
    <property type="match status" value="1"/>
</dbReference>
<dbReference type="EMBL" id="SVCA01000001">
    <property type="protein sequence ID" value="MBE6084076.1"/>
    <property type="molecule type" value="Genomic_DNA"/>
</dbReference>
<dbReference type="PANTHER" id="PTHR30487">
    <property type="entry name" value="TYPE 4 PREPILIN-LIKE PROTEINS LEADER PEPTIDE-PROCESSING ENZYME"/>
    <property type="match status" value="1"/>
</dbReference>
<dbReference type="GO" id="GO:0005886">
    <property type="term" value="C:plasma membrane"/>
    <property type="evidence" value="ECO:0007669"/>
    <property type="project" value="TreeGrafter"/>
</dbReference>
<name>A0A927WGQ0_SELRU</name>
<evidence type="ECO:0000313" key="5">
    <source>
        <dbReference type="Proteomes" id="UP000772151"/>
    </source>
</evidence>
<dbReference type="GO" id="GO:0006465">
    <property type="term" value="P:signal peptide processing"/>
    <property type="evidence" value="ECO:0007669"/>
    <property type="project" value="TreeGrafter"/>
</dbReference>
<evidence type="ECO:0000256" key="2">
    <source>
        <dbReference type="SAM" id="Phobius"/>
    </source>
</evidence>
<accession>A0A927WGQ0</accession>
<sequence>MAMVIKLIACVLVLIAICDIRYGLIYDWLVVLLALLSLIPLLEGQMNWQNACLGSALGCGLLWILRWASHGGLGLGDVKMTAALGLWLGWENILLCLLTASMLGVLYGSGMLLCHRLERDTPIPFGPFLAIGAWLAWSEGDCVRSFMEQVLW</sequence>
<dbReference type="InterPro" id="IPR000045">
    <property type="entry name" value="Prepilin_IV_endopep_pep"/>
</dbReference>
<dbReference type="GO" id="GO:0004190">
    <property type="term" value="F:aspartic-type endopeptidase activity"/>
    <property type="evidence" value="ECO:0007669"/>
    <property type="project" value="InterPro"/>
</dbReference>
<keyword evidence="2" id="KW-0812">Transmembrane</keyword>
<evidence type="ECO:0000256" key="1">
    <source>
        <dbReference type="ARBA" id="ARBA00005801"/>
    </source>
</evidence>
<organism evidence="4 5">
    <name type="scientific">Selenomonas ruminantium</name>
    <dbReference type="NCBI Taxonomy" id="971"/>
    <lineage>
        <taxon>Bacteria</taxon>
        <taxon>Bacillati</taxon>
        <taxon>Bacillota</taxon>
        <taxon>Negativicutes</taxon>
        <taxon>Selenomonadales</taxon>
        <taxon>Selenomonadaceae</taxon>
        <taxon>Selenomonas</taxon>
    </lineage>
</organism>
<feature type="transmembrane region" description="Helical" evidence="2">
    <location>
        <begin position="28"/>
        <end position="44"/>
    </location>
</feature>
<dbReference type="InterPro" id="IPR050882">
    <property type="entry name" value="Prepilin_peptidase/N-MTase"/>
</dbReference>
<comment type="caution">
    <text evidence="4">The sequence shown here is derived from an EMBL/GenBank/DDBJ whole genome shotgun (WGS) entry which is preliminary data.</text>
</comment>
<protein>
    <submittedName>
        <fullName evidence="4">Prepilin peptidase</fullName>
    </submittedName>
</protein>
<dbReference type="Gene3D" id="1.20.120.1220">
    <property type="match status" value="1"/>
</dbReference>
<feature type="transmembrane region" description="Helical" evidence="2">
    <location>
        <begin position="89"/>
        <end position="109"/>
    </location>
</feature>
<keyword evidence="2" id="KW-0472">Membrane</keyword>
<dbReference type="Proteomes" id="UP000772151">
    <property type="component" value="Unassembled WGS sequence"/>
</dbReference>
<evidence type="ECO:0000259" key="3">
    <source>
        <dbReference type="Pfam" id="PF01478"/>
    </source>
</evidence>
<feature type="domain" description="Prepilin type IV endopeptidase peptidase" evidence="3">
    <location>
        <begin position="7"/>
        <end position="108"/>
    </location>
</feature>
<proteinExistence type="inferred from homology"/>